<dbReference type="InterPro" id="IPR036938">
    <property type="entry name" value="PAP2/HPO_sf"/>
</dbReference>
<reference evidence="3" key="1">
    <citation type="submission" date="2021-01" db="EMBL/GenBank/DDBJ databases">
        <authorList>
            <person name="Corre E."/>
            <person name="Pelletier E."/>
            <person name="Niang G."/>
            <person name="Scheremetjew M."/>
            <person name="Finn R."/>
            <person name="Kale V."/>
            <person name="Holt S."/>
            <person name="Cochrane G."/>
            <person name="Meng A."/>
            <person name="Brown T."/>
            <person name="Cohen L."/>
        </authorList>
    </citation>
    <scope>NUCLEOTIDE SEQUENCE</scope>
    <source>
        <strain evidence="3">FSP1.4</strain>
    </source>
</reference>
<dbReference type="PANTHER" id="PTHR14969:SF13">
    <property type="entry name" value="AT30094P"/>
    <property type="match status" value="1"/>
</dbReference>
<keyword evidence="1" id="KW-0812">Transmembrane</keyword>
<proteinExistence type="predicted"/>
<keyword evidence="1" id="KW-0472">Membrane</keyword>
<protein>
    <recommendedName>
        <fullName evidence="2">Phosphatidic acid phosphatase type 2/haloperoxidase domain-containing protein</fullName>
    </recommendedName>
</protein>
<dbReference type="SUPFAM" id="SSF48317">
    <property type="entry name" value="Acid phosphatase/Vanadium-dependent haloperoxidase"/>
    <property type="match status" value="1"/>
</dbReference>
<feature type="transmembrane region" description="Helical" evidence="1">
    <location>
        <begin position="28"/>
        <end position="52"/>
    </location>
</feature>
<evidence type="ECO:0000313" key="3">
    <source>
        <dbReference type="EMBL" id="CAE0347119.1"/>
    </source>
</evidence>
<name>A0A7S3J8A0_9SPIT</name>
<accession>A0A7S3J8A0</accession>
<evidence type="ECO:0000256" key="1">
    <source>
        <dbReference type="SAM" id="Phobius"/>
    </source>
</evidence>
<dbReference type="SMART" id="SM00014">
    <property type="entry name" value="acidPPc"/>
    <property type="match status" value="1"/>
</dbReference>
<dbReference type="EMBL" id="HBII01014260">
    <property type="protein sequence ID" value="CAE0347119.1"/>
    <property type="molecule type" value="Transcribed_RNA"/>
</dbReference>
<organism evidence="3">
    <name type="scientific">Euplotes harpa</name>
    <dbReference type="NCBI Taxonomy" id="151035"/>
    <lineage>
        <taxon>Eukaryota</taxon>
        <taxon>Sar</taxon>
        <taxon>Alveolata</taxon>
        <taxon>Ciliophora</taxon>
        <taxon>Intramacronucleata</taxon>
        <taxon>Spirotrichea</taxon>
        <taxon>Hypotrichia</taxon>
        <taxon>Euplotida</taxon>
        <taxon>Euplotidae</taxon>
        <taxon>Euplotes</taxon>
    </lineage>
</organism>
<sequence length="208" mass="23351">MSVSETIHSYDVYFSRKIHHMTIGIGEYLAVFFGFIFNQFLIWVVPFLIYLQVNRSDCIRKNLLEGVDQANVPQSVAIVMIVYYVVTIVLTVLCTQSAKILFGRVRPELTNPNQKFNLRKFEGNCSMPSGDTAQSANFGLLMAINFENPAYVLVCLPVAFSRVYFQLHWIGDTVIGALIGMGVSLTAELIKPQIVSLICVLLRSIFNA</sequence>
<dbReference type="PANTHER" id="PTHR14969">
    <property type="entry name" value="SPHINGOSINE-1-PHOSPHATE PHOSPHOHYDROLASE"/>
    <property type="match status" value="1"/>
</dbReference>
<evidence type="ECO:0000259" key="2">
    <source>
        <dbReference type="SMART" id="SM00014"/>
    </source>
</evidence>
<keyword evidence="1" id="KW-1133">Transmembrane helix</keyword>
<dbReference type="InterPro" id="IPR000326">
    <property type="entry name" value="PAP2/HPO"/>
</dbReference>
<feature type="transmembrane region" description="Helical" evidence="1">
    <location>
        <begin position="72"/>
        <end position="94"/>
    </location>
</feature>
<gene>
    <name evidence="3" type="ORF">EHAR0213_LOCUS6029</name>
</gene>
<feature type="domain" description="Phosphatidic acid phosphatase type 2/haloperoxidase" evidence="2">
    <location>
        <begin position="81"/>
        <end position="188"/>
    </location>
</feature>
<dbReference type="AlphaFoldDB" id="A0A7S3J8A0"/>
<dbReference type="Gene3D" id="1.20.144.10">
    <property type="entry name" value="Phosphatidic acid phosphatase type 2/haloperoxidase"/>
    <property type="match status" value="1"/>
</dbReference>
<dbReference type="Pfam" id="PF01569">
    <property type="entry name" value="PAP2"/>
    <property type="match status" value="1"/>
</dbReference>